<gene>
    <name evidence="5" type="primary">LOC101406907</name>
</gene>
<protein>
    <submittedName>
        <fullName evidence="5">Uncharacterized protein LOC101406907</fullName>
    </submittedName>
</protein>
<accession>A0ABM1CZT4</accession>
<evidence type="ECO:0000313" key="4">
    <source>
        <dbReference type="Proteomes" id="UP000694910"/>
    </source>
</evidence>
<evidence type="ECO:0000256" key="3">
    <source>
        <dbReference type="SAM" id="MobiDB-lite"/>
    </source>
</evidence>
<dbReference type="Pfam" id="PF04979">
    <property type="entry name" value="IPP-2"/>
    <property type="match status" value="1"/>
</dbReference>
<dbReference type="PANTHER" id="PTHR12398">
    <property type="entry name" value="PROTEIN PHOSPHATASE INHIBITOR"/>
    <property type="match status" value="1"/>
</dbReference>
<feature type="compositionally biased region" description="Gly residues" evidence="3">
    <location>
        <begin position="17"/>
        <end position="33"/>
    </location>
</feature>
<comment type="similarity">
    <text evidence="1">Belongs to the protein phosphatase inhibitor 2 family.</text>
</comment>
<feature type="region of interest" description="Disordered" evidence="3">
    <location>
        <begin position="53"/>
        <end position="169"/>
    </location>
</feature>
<feature type="region of interest" description="Disordered" evidence="3">
    <location>
        <begin position="279"/>
        <end position="298"/>
    </location>
</feature>
<evidence type="ECO:0000313" key="5">
    <source>
        <dbReference type="RefSeq" id="XP_014645065.1"/>
    </source>
</evidence>
<dbReference type="RefSeq" id="XP_014645065.1">
    <property type="nucleotide sequence ID" value="XM_014789579.1"/>
</dbReference>
<evidence type="ECO:0000256" key="2">
    <source>
        <dbReference type="ARBA" id="ARBA00023272"/>
    </source>
</evidence>
<evidence type="ECO:0000256" key="1">
    <source>
        <dbReference type="ARBA" id="ARBA00005472"/>
    </source>
</evidence>
<sequence>MEKQDSLGAAGCLNGESPGGATRGVPGGIGGVEAGARPPSEVVLCHVSGPPLHSGGVVIRSPRSSRPSEGVAVLGSGPNQHPGEVAGHSHGPGTYPGGFNPPFLGTRASGTSSLGSGGSGVYNSGSSSRPGSTFLHPHKPCEDRPRGILKNSSSISMQKSPSVEKKKSQRWDEMNILATYHPADKDYGFMKVDEPSTPYHRLQDSNEDLLEVSSHTMTPEELAERFATMDNFCPKVLQYSDNRSSGSSDNFSKTHSSAFEKRRKAHYDEGKFLRAQKNLPLDNNKNSNGSIVSMGGGSRGVMLSPEPRPMERSWAGGLARGVKVETDLMTKNYILEAKDFPTSRNQSPAPATIVLEQEIDLQRKEYYSKGRYLRRSPHPELEEDTECEQQDSSTSLNWMMENPISTEVRLLDHTGNHFQDPKATENSLTVTVTPLLPDATVQLRWTQEEEARQWKM</sequence>
<feature type="compositionally biased region" description="Polar residues" evidence="3">
    <location>
        <begin position="281"/>
        <end position="291"/>
    </location>
</feature>
<dbReference type="InterPro" id="IPR007062">
    <property type="entry name" value="PPI-2"/>
</dbReference>
<proteinExistence type="inferred from homology"/>
<feature type="compositionally biased region" description="Polar residues" evidence="3">
    <location>
        <begin position="150"/>
        <end position="161"/>
    </location>
</feature>
<organism evidence="4 5">
    <name type="scientific">Ceratotherium simum simum</name>
    <name type="common">Southern white rhinoceros</name>
    <dbReference type="NCBI Taxonomy" id="73337"/>
    <lineage>
        <taxon>Eukaryota</taxon>
        <taxon>Metazoa</taxon>
        <taxon>Chordata</taxon>
        <taxon>Craniata</taxon>
        <taxon>Vertebrata</taxon>
        <taxon>Euteleostomi</taxon>
        <taxon>Mammalia</taxon>
        <taxon>Eutheria</taxon>
        <taxon>Laurasiatheria</taxon>
        <taxon>Perissodactyla</taxon>
        <taxon>Rhinocerotidae</taxon>
        <taxon>Ceratotherium</taxon>
    </lineage>
</organism>
<dbReference type="PANTHER" id="PTHR12398:SF8">
    <property type="entry name" value="RIKEN CDNA 2810408A11 GENE"/>
    <property type="match status" value="1"/>
</dbReference>
<name>A0ABM1CZT4_CERSS</name>
<feature type="region of interest" description="Disordered" evidence="3">
    <location>
        <begin position="1"/>
        <end position="36"/>
    </location>
</feature>
<dbReference type="Gene3D" id="6.10.250.1050">
    <property type="match status" value="1"/>
</dbReference>
<dbReference type="Proteomes" id="UP000694910">
    <property type="component" value="Unplaced"/>
</dbReference>
<reference evidence="5" key="1">
    <citation type="submission" date="2025-08" db="UniProtKB">
        <authorList>
            <consortium name="RefSeq"/>
        </authorList>
    </citation>
    <scope>IDENTIFICATION</scope>
</reference>
<feature type="compositionally biased region" description="Low complexity" evidence="3">
    <location>
        <begin position="54"/>
        <end position="71"/>
    </location>
</feature>
<dbReference type="GeneID" id="101406907"/>
<keyword evidence="4" id="KW-1185">Reference proteome</keyword>
<keyword evidence="2" id="KW-0650">Protein phosphatase inhibitor</keyword>